<reference evidence="2" key="1">
    <citation type="submission" date="2020-04" db="EMBL/GenBank/DDBJ databases">
        <title>Draft genome resource of the tomato pathogen Pseudocercospora fuligena.</title>
        <authorList>
            <person name="Zaccaron A."/>
        </authorList>
    </citation>
    <scope>NUCLEOTIDE SEQUENCE</scope>
    <source>
        <strain evidence="2">PF001</strain>
    </source>
</reference>
<name>A0A8H6RGW5_9PEZI</name>
<evidence type="ECO:0000313" key="2">
    <source>
        <dbReference type="EMBL" id="KAF7190908.1"/>
    </source>
</evidence>
<feature type="compositionally biased region" description="Polar residues" evidence="1">
    <location>
        <begin position="46"/>
        <end position="62"/>
    </location>
</feature>
<comment type="caution">
    <text evidence="2">The sequence shown here is derived from an EMBL/GenBank/DDBJ whole genome shotgun (WGS) entry which is preliminary data.</text>
</comment>
<organism evidence="2 3">
    <name type="scientific">Pseudocercospora fuligena</name>
    <dbReference type="NCBI Taxonomy" id="685502"/>
    <lineage>
        <taxon>Eukaryota</taxon>
        <taxon>Fungi</taxon>
        <taxon>Dikarya</taxon>
        <taxon>Ascomycota</taxon>
        <taxon>Pezizomycotina</taxon>
        <taxon>Dothideomycetes</taxon>
        <taxon>Dothideomycetidae</taxon>
        <taxon>Mycosphaerellales</taxon>
        <taxon>Mycosphaerellaceae</taxon>
        <taxon>Pseudocercospora</taxon>
    </lineage>
</organism>
<feature type="region of interest" description="Disordered" evidence="1">
    <location>
        <begin position="1"/>
        <end position="93"/>
    </location>
</feature>
<keyword evidence="3" id="KW-1185">Reference proteome</keyword>
<dbReference type="EMBL" id="JABCIY010000168">
    <property type="protein sequence ID" value="KAF7190908.1"/>
    <property type="molecule type" value="Genomic_DNA"/>
</dbReference>
<dbReference type="OrthoDB" id="5627at2759"/>
<feature type="compositionally biased region" description="Polar residues" evidence="1">
    <location>
        <begin position="271"/>
        <end position="283"/>
    </location>
</feature>
<accession>A0A8H6RGW5</accession>
<dbReference type="AlphaFoldDB" id="A0A8H6RGW5"/>
<feature type="compositionally biased region" description="Basic and acidic residues" evidence="1">
    <location>
        <begin position="202"/>
        <end position="213"/>
    </location>
</feature>
<proteinExistence type="predicted"/>
<feature type="region of interest" description="Disordered" evidence="1">
    <location>
        <begin position="261"/>
        <end position="310"/>
    </location>
</feature>
<feature type="compositionally biased region" description="Basic residues" evidence="1">
    <location>
        <begin position="15"/>
        <end position="24"/>
    </location>
</feature>
<sequence>MSESADAPADAIFRPSKRRKVFRKRNLDEDQEDTVIGSQPPKEPDSSNSGDHVAQASNSSSVVRRPNAKKYGIGFGGSGNSAGMKEASSAETALIPRESQVSAAAQADRFVKPMGKAEVIEDKHLTAFLDSKLAELRSPKGTSTSKTNENEGDPESDILEPLQGEGSAQFEPKAPLSNAERNKDYLTRAQRKQQKALRRQPKRDEDDVVRDDMIDQIFREGQVPMYDQAQSNVTTYSDDDLDHDEAAARAFKAQFLADMEMQHRRKPPPSSTTTKGAAPTSTGPKLGGSRSMREKMKALEASKEKPGVKK</sequence>
<feature type="region of interest" description="Disordered" evidence="1">
    <location>
        <begin position="130"/>
        <end position="213"/>
    </location>
</feature>
<dbReference type="Proteomes" id="UP000660729">
    <property type="component" value="Unassembled WGS sequence"/>
</dbReference>
<feature type="compositionally biased region" description="Basic and acidic residues" evidence="1">
    <location>
        <begin position="291"/>
        <end position="310"/>
    </location>
</feature>
<gene>
    <name evidence="2" type="ORF">HII31_08067</name>
</gene>
<protein>
    <submittedName>
        <fullName evidence="2">Uncharacterized protein</fullName>
    </submittedName>
</protein>
<evidence type="ECO:0000256" key="1">
    <source>
        <dbReference type="SAM" id="MobiDB-lite"/>
    </source>
</evidence>
<feature type="compositionally biased region" description="Basic residues" evidence="1">
    <location>
        <begin position="189"/>
        <end position="201"/>
    </location>
</feature>
<evidence type="ECO:0000313" key="3">
    <source>
        <dbReference type="Proteomes" id="UP000660729"/>
    </source>
</evidence>